<dbReference type="Pfam" id="PF01965">
    <property type="entry name" value="DJ-1_PfpI"/>
    <property type="match status" value="1"/>
</dbReference>
<name>A0A963YW65_9PROT</name>
<accession>A0A963YW65</accession>
<dbReference type="AlphaFoldDB" id="A0A963YW65"/>
<dbReference type="GO" id="GO:0006355">
    <property type="term" value="P:regulation of DNA-templated transcription"/>
    <property type="evidence" value="ECO:0007669"/>
    <property type="project" value="TreeGrafter"/>
</dbReference>
<reference evidence="2" key="1">
    <citation type="journal article" date="2021" name="Microorganisms">
        <title>Acidisoma silvae sp. nov. and Acidisomacellulosilytica sp. nov., Two Acidophilic Bacteria Isolated from Decaying Wood, Hydrolyzing Cellulose and Producing Poly-3-hydroxybutyrate.</title>
        <authorList>
            <person name="Mieszkin S."/>
            <person name="Pouder E."/>
            <person name="Uroz S."/>
            <person name="Simon-Colin C."/>
            <person name="Alain K."/>
        </authorList>
    </citation>
    <scope>NUCLEOTIDE SEQUENCE</scope>
    <source>
        <strain evidence="2">HW T2.11</strain>
    </source>
</reference>
<dbReference type="CDD" id="cd03139">
    <property type="entry name" value="GATase1_PfpI_2"/>
    <property type="match status" value="1"/>
</dbReference>
<protein>
    <submittedName>
        <fullName evidence="2">DJ-1/PfpI family protein</fullName>
    </submittedName>
</protein>
<sequence>MTESPITIVFPLFPGVTQLDFTGPFQLFAQTPGLRPIAASLGGAPIAAQGLTFADLTPLEEIARADVICVPGGGGVTDAMQNPAYMEEVARLAASARYITAVCTGSLILAAAGLLVGKRATSHWAWRDSLALFGAIPENARVVRDGHILTGGGVTAGIDFALTVIAELTDAETAQVVQLGLEYAPAPPFAAGSPETAAPAILARVQDQSRRARPDRAATIAAIAAQRGQA</sequence>
<dbReference type="RefSeq" id="WP_227322920.1">
    <property type="nucleotide sequence ID" value="NZ_JAESVB010000011.1"/>
</dbReference>
<proteinExistence type="predicted"/>
<dbReference type="EMBL" id="JAESVB010000011">
    <property type="protein sequence ID" value="MCB8877268.1"/>
    <property type="molecule type" value="Genomic_DNA"/>
</dbReference>
<dbReference type="InterPro" id="IPR002818">
    <property type="entry name" value="DJ-1/PfpI"/>
</dbReference>
<dbReference type="PANTHER" id="PTHR43130">
    <property type="entry name" value="ARAC-FAMILY TRANSCRIPTIONAL REGULATOR"/>
    <property type="match status" value="1"/>
</dbReference>
<comment type="caution">
    <text evidence="2">The sequence shown here is derived from an EMBL/GenBank/DDBJ whole genome shotgun (WGS) entry which is preliminary data.</text>
</comment>
<gene>
    <name evidence="2" type="ORF">ASILVAE211_18875</name>
</gene>
<dbReference type="PANTHER" id="PTHR43130:SF2">
    <property type="entry name" value="DJ-1_PFPI DOMAIN-CONTAINING PROTEIN"/>
    <property type="match status" value="1"/>
</dbReference>
<dbReference type="Proteomes" id="UP000708298">
    <property type="component" value="Unassembled WGS sequence"/>
</dbReference>
<dbReference type="InterPro" id="IPR052158">
    <property type="entry name" value="INH-QAR"/>
</dbReference>
<dbReference type="Gene3D" id="3.40.50.880">
    <property type="match status" value="1"/>
</dbReference>
<dbReference type="InterPro" id="IPR029062">
    <property type="entry name" value="Class_I_gatase-like"/>
</dbReference>
<evidence type="ECO:0000313" key="2">
    <source>
        <dbReference type="EMBL" id="MCB8877268.1"/>
    </source>
</evidence>
<keyword evidence="3" id="KW-1185">Reference proteome</keyword>
<evidence type="ECO:0000313" key="3">
    <source>
        <dbReference type="Proteomes" id="UP000708298"/>
    </source>
</evidence>
<evidence type="ECO:0000259" key="1">
    <source>
        <dbReference type="Pfam" id="PF01965"/>
    </source>
</evidence>
<reference evidence="2" key="2">
    <citation type="submission" date="2021-01" db="EMBL/GenBank/DDBJ databases">
        <authorList>
            <person name="Mieszkin S."/>
            <person name="Pouder E."/>
            <person name="Alain K."/>
        </authorList>
    </citation>
    <scope>NUCLEOTIDE SEQUENCE</scope>
    <source>
        <strain evidence="2">HW T2.11</strain>
    </source>
</reference>
<dbReference type="SUPFAM" id="SSF52317">
    <property type="entry name" value="Class I glutamine amidotransferase-like"/>
    <property type="match status" value="1"/>
</dbReference>
<organism evidence="2 3">
    <name type="scientific">Acidisoma silvae</name>
    <dbReference type="NCBI Taxonomy" id="2802396"/>
    <lineage>
        <taxon>Bacteria</taxon>
        <taxon>Pseudomonadati</taxon>
        <taxon>Pseudomonadota</taxon>
        <taxon>Alphaproteobacteria</taxon>
        <taxon>Acetobacterales</taxon>
        <taxon>Acidocellaceae</taxon>
        <taxon>Acidisoma</taxon>
    </lineage>
</organism>
<feature type="domain" description="DJ-1/PfpI" evidence="1">
    <location>
        <begin position="8"/>
        <end position="166"/>
    </location>
</feature>